<organism evidence="2 3">
    <name type="scientific">Muraenolepis orangiensis</name>
    <name type="common">Patagonian moray cod</name>
    <dbReference type="NCBI Taxonomy" id="630683"/>
    <lineage>
        <taxon>Eukaryota</taxon>
        <taxon>Metazoa</taxon>
        <taxon>Chordata</taxon>
        <taxon>Craniata</taxon>
        <taxon>Vertebrata</taxon>
        <taxon>Euteleostomi</taxon>
        <taxon>Actinopterygii</taxon>
        <taxon>Neopterygii</taxon>
        <taxon>Teleostei</taxon>
        <taxon>Neoteleostei</taxon>
        <taxon>Acanthomorphata</taxon>
        <taxon>Zeiogadaria</taxon>
        <taxon>Gadariae</taxon>
        <taxon>Gadiformes</taxon>
        <taxon>Muraenolepidoidei</taxon>
        <taxon>Muraenolepididae</taxon>
        <taxon>Muraenolepis</taxon>
    </lineage>
</organism>
<sequence length="171" mass="18609">MRDSIPDTHPLTWSRRLERCTSSYRVTEASLMNKPDVWRPETGPQAREQRGGAGRSRVRVVHRADTNTHTTPGPKLPGAVLKLKSVETIPEGRGGPKPVRALSVRALQTHRRPGPRVDGEFTAAFESGTAVLSPADVSPRQALLPPPASLNSGHANKGQRLDVTAKMVYGR</sequence>
<gene>
    <name evidence="2" type="ORF">NHX12_001331</name>
</gene>
<proteinExistence type="predicted"/>
<feature type="region of interest" description="Disordered" evidence="1">
    <location>
        <begin position="35"/>
        <end position="58"/>
    </location>
</feature>
<dbReference type="Proteomes" id="UP001148018">
    <property type="component" value="Unassembled WGS sequence"/>
</dbReference>
<dbReference type="AlphaFoldDB" id="A0A9Q0DY82"/>
<keyword evidence="3" id="KW-1185">Reference proteome</keyword>
<protein>
    <submittedName>
        <fullName evidence="2">Uncharacterized protein</fullName>
    </submittedName>
</protein>
<evidence type="ECO:0000313" key="3">
    <source>
        <dbReference type="Proteomes" id="UP001148018"/>
    </source>
</evidence>
<evidence type="ECO:0000313" key="2">
    <source>
        <dbReference type="EMBL" id="KAJ3597814.1"/>
    </source>
</evidence>
<reference evidence="2" key="1">
    <citation type="submission" date="2022-07" db="EMBL/GenBank/DDBJ databases">
        <title>Chromosome-level genome of Muraenolepis orangiensis.</title>
        <authorList>
            <person name="Kim J."/>
        </authorList>
    </citation>
    <scope>NUCLEOTIDE SEQUENCE</scope>
    <source>
        <strain evidence="2">KU_S4_2022</strain>
        <tissue evidence="2">Muscle</tissue>
    </source>
</reference>
<comment type="caution">
    <text evidence="2">The sequence shown here is derived from an EMBL/GenBank/DDBJ whole genome shotgun (WGS) entry which is preliminary data.</text>
</comment>
<accession>A0A9Q0DY82</accession>
<dbReference type="EMBL" id="JANIIK010000109">
    <property type="protein sequence ID" value="KAJ3597814.1"/>
    <property type="molecule type" value="Genomic_DNA"/>
</dbReference>
<name>A0A9Q0DY82_9TELE</name>
<evidence type="ECO:0000256" key="1">
    <source>
        <dbReference type="SAM" id="MobiDB-lite"/>
    </source>
</evidence>